<dbReference type="Pfam" id="PF00398">
    <property type="entry name" value="RrnaAD"/>
    <property type="match status" value="1"/>
</dbReference>
<feature type="domain" description="Ribosomal RNA adenine methylase transferase N-terminal" evidence="9">
    <location>
        <begin position="37"/>
        <end position="212"/>
    </location>
</feature>
<comment type="similarity">
    <text evidence="7">Belongs to the class I-like SAM-binding methyltransferase superfamily. rRNA adenine N(6)-methyltransferase family. RsmA subfamily.</text>
</comment>
<evidence type="ECO:0000313" key="11">
    <source>
        <dbReference type="Proteomes" id="UP000184389"/>
    </source>
</evidence>
<dbReference type="PANTHER" id="PTHR11727:SF7">
    <property type="entry name" value="DIMETHYLADENOSINE TRANSFERASE-RELATED"/>
    <property type="match status" value="1"/>
</dbReference>
<evidence type="ECO:0000256" key="8">
    <source>
        <dbReference type="PROSITE-ProRule" id="PRU01026"/>
    </source>
</evidence>
<feature type="binding site" evidence="7 8">
    <location>
        <position position="30"/>
    </location>
    <ligand>
        <name>S-adenosyl-L-methionine</name>
        <dbReference type="ChEBI" id="CHEBI:59789"/>
    </ligand>
</feature>
<evidence type="ECO:0000256" key="2">
    <source>
        <dbReference type="ARBA" id="ARBA00022552"/>
    </source>
</evidence>
<comment type="catalytic activity">
    <reaction evidence="7">
        <text>adenosine(1518)/adenosine(1519) in 16S rRNA + 4 S-adenosyl-L-methionine = N(6)-dimethyladenosine(1518)/N(6)-dimethyladenosine(1519) in 16S rRNA + 4 S-adenosyl-L-homocysteine + 4 H(+)</text>
        <dbReference type="Rhea" id="RHEA:19609"/>
        <dbReference type="Rhea" id="RHEA-COMP:10232"/>
        <dbReference type="Rhea" id="RHEA-COMP:10233"/>
        <dbReference type="ChEBI" id="CHEBI:15378"/>
        <dbReference type="ChEBI" id="CHEBI:57856"/>
        <dbReference type="ChEBI" id="CHEBI:59789"/>
        <dbReference type="ChEBI" id="CHEBI:74411"/>
        <dbReference type="ChEBI" id="CHEBI:74493"/>
        <dbReference type="EC" id="2.1.1.182"/>
    </reaction>
</comment>
<keyword evidence="4 7" id="KW-0808">Transferase</keyword>
<dbReference type="RefSeq" id="WP_072743601.1">
    <property type="nucleotide sequence ID" value="NZ_FQXR01000004.1"/>
</dbReference>
<evidence type="ECO:0000259" key="9">
    <source>
        <dbReference type="SMART" id="SM00650"/>
    </source>
</evidence>
<feature type="binding site" evidence="7 8">
    <location>
        <position position="127"/>
    </location>
    <ligand>
        <name>S-adenosyl-L-methionine</name>
        <dbReference type="ChEBI" id="CHEBI:59789"/>
    </ligand>
</feature>
<dbReference type="Gene3D" id="3.40.50.150">
    <property type="entry name" value="Vaccinia Virus protein VP39"/>
    <property type="match status" value="1"/>
</dbReference>
<reference evidence="10 11" key="1">
    <citation type="submission" date="2016-11" db="EMBL/GenBank/DDBJ databases">
        <authorList>
            <person name="Jaros S."/>
            <person name="Januszkiewicz K."/>
            <person name="Wedrychowicz H."/>
        </authorList>
    </citation>
    <scope>NUCLEOTIDE SEQUENCE [LARGE SCALE GENOMIC DNA]</scope>
    <source>
        <strain evidence="10 11">DSM 13106</strain>
    </source>
</reference>
<dbReference type="CDD" id="cd02440">
    <property type="entry name" value="AdoMet_MTases"/>
    <property type="match status" value="1"/>
</dbReference>
<comment type="function">
    <text evidence="7">Specifically dimethylates two adjacent adenosines (A1518 and A1519) in the loop of a conserved hairpin near the 3'-end of 16S rRNA in the 30S particle. May play a critical role in biogenesis of 30S subunits.</text>
</comment>
<evidence type="ECO:0000256" key="6">
    <source>
        <dbReference type="ARBA" id="ARBA00022884"/>
    </source>
</evidence>
<dbReference type="FunFam" id="3.40.50.150:FF:000023">
    <property type="entry name" value="Ribosomal RNA small subunit methyltransferase A"/>
    <property type="match status" value="1"/>
</dbReference>
<keyword evidence="5 7" id="KW-0949">S-adenosyl-L-methionine</keyword>
<sequence>MNDKRLYSPSYVKEIINKYGFGFSKSLGQNFLIDGNIVRKICEEGNIDSTDNVLEIGPGIGTLTEELGIRAKKVVAVELDKNLLPILDDTLSQYENIEIVHGDILKIDLSKLFKEKFDGGSIKIVANLPYYITTPIITRLLEEEIDIDSILVMVQKEVAERMSARSGSKDYGSLSVFVNYYTEAEIVLNVPKTVFMPKPNVDSAVIRLKVRGERIQLKDKETFFKTVKASFSQRRKTILNSLSAGLGMEKEELKDILLKCDVDPRQRAENLNIEDFAKISSLIPPSFIY</sequence>
<evidence type="ECO:0000256" key="5">
    <source>
        <dbReference type="ARBA" id="ARBA00022691"/>
    </source>
</evidence>
<dbReference type="STRING" id="1123281.SAMN02745180_00959"/>
<feature type="binding site" evidence="7 8">
    <location>
        <position position="78"/>
    </location>
    <ligand>
        <name>S-adenosyl-L-methionine</name>
        <dbReference type="ChEBI" id="CHEBI:59789"/>
    </ligand>
</feature>
<feature type="binding site" evidence="7 8">
    <location>
        <position position="32"/>
    </location>
    <ligand>
        <name>S-adenosyl-L-methionine</name>
        <dbReference type="ChEBI" id="CHEBI:59789"/>
    </ligand>
</feature>
<dbReference type="InterPro" id="IPR020596">
    <property type="entry name" value="rRNA_Ade_Mease_Trfase_CS"/>
</dbReference>
<name>A0A1M5VN46_9FIRM</name>
<dbReference type="SUPFAM" id="SSF53335">
    <property type="entry name" value="S-adenosyl-L-methionine-dependent methyltransferases"/>
    <property type="match status" value="1"/>
</dbReference>
<dbReference type="InterPro" id="IPR001737">
    <property type="entry name" value="KsgA/Erm"/>
</dbReference>
<keyword evidence="1 7" id="KW-0963">Cytoplasm</keyword>
<dbReference type="EC" id="2.1.1.182" evidence="7"/>
<dbReference type="GO" id="GO:0005829">
    <property type="term" value="C:cytosol"/>
    <property type="evidence" value="ECO:0007669"/>
    <property type="project" value="TreeGrafter"/>
</dbReference>
<comment type="subcellular location">
    <subcellularLocation>
        <location evidence="7">Cytoplasm</location>
    </subcellularLocation>
</comment>
<evidence type="ECO:0000256" key="4">
    <source>
        <dbReference type="ARBA" id="ARBA00022679"/>
    </source>
</evidence>
<keyword evidence="6 7" id="KW-0694">RNA-binding</keyword>
<dbReference type="NCBIfam" id="TIGR00755">
    <property type="entry name" value="ksgA"/>
    <property type="match status" value="1"/>
</dbReference>
<accession>A0A1M5VN46</accession>
<dbReference type="AlphaFoldDB" id="A0A1M5VN46"/>
<dbReference type="InterPro" id="IPR023165">
    <property type="entry name" value="rRNA_Ade_diMease-like_C"/>
</dbReference>
<proteinExistence type="inferred from homology"/>
<dbReference type="InterPro" id="IPR011530">
    <property type="entry name" value="rRNA_adenine_dimethylase"/>
</dbReference>
<keyword evidence="2 7" id="KW-0698">rRNA processing</keyword>
<dbReference type="PROSITE" id="PS51689">
    <property type="entry name" value="SAM_RNA_A_N6_MT"/>
    <property type="match status" value="1"/>
</dbReference>
<feature type="binding site" evidence="7 8">
    <location>
        <position position="103"/>
    </location>
    <ligand>
        <name>S-adenosyl-L-methionine</name>
        <dbReference type="ChEBI" id="CHEBI:59789"/>
    </ligand>
</feature>
<evidence type="ECO:0000256" key="1">
    <source>
        <dbReference type="ARBA" id="ARBA00022490"/>
    </source>
</evidence>
<dbReference type="InterPro" id="IPR020598">
    <property type="entry name" value="rRNA_Ade_methylase_Trfase_N"/>
</dbReference>
<organism evidence="10 11">
    <name type="scientific">Sporanaerobacter acetigenes DSM 13106</name>
    <dbReference type="NCBI Taxonomy" id="1123281"/>
    <lineage>
        <taxon>Bacteria</taxon>
        <taxon>Bacillati</taxon>
        <taxon>Bacillota</taxon>
        <taxon>Tissierellia</taxon>
        <taxon>Tissierellales</taxon>
        <taxon>Sporanaerobacteraceae</taxon>
        <taxon>Sporanaerobacter</taxon>
    </lineage>
</organism>
<keyword evidence="11" id="KW-1185">Reference proteome</keyword>
<evidence type="ECO:0000256" key="3">
    <source>
        <dbReference type="ARBA" id="ARBA00022603"/>
    </source>
</evidence>
<dbReference type="PANTHER" id="PTHR11727">
    <property type="entry name" value="DIMETHYLADENOSINE TRANSFERASE"/>
    <property type="match status" value="1"/>
</dbReference>
<dbReference type="InterPro" id="IPR029063">
    <property type="entry name" value="SAM-dependent_MTases_sf"/>
</dbReference>
<dbReference type="HAMAP" id="MF_00607">
    <property type="entry name" value="16SrRNA_methyltr_A"/>
    <property type="match status" value="1"/>
</dbReference>
<evidence type="ECO:0000313" key="10">
    <source>
        <dbReference type="EMBL" id="SHH76353.1"/>
    </source>
</evidence>
<dbReference type="GO" id="GO:0003723">
    <property type="term" value="F:RNA binding"/>
    <property type="evidence" value="ECO:0007669"/>
    <property type="project" value="UniProtKB-UniRule"/>
</dbReference>
<dbReference type="Gene3D" id="1.10.8.100">
    <property type="entry name" value="Ribosomal RNA adenine dimethylase-like, domain 2"/>
    <property type="match status" value="1"/>
</dbReference>
<dbReference type="PROSITE" id="PS01131">
    <property type="entry name" value="RRNA_A_DIMETH"/>
    <property type="match status" value="1"/>
</dbReference>
<dbReference type="Proteomes" id="UP000184389">
    <property type="component" value="Unassembled WGS sequence"/>
</dbReference>
<dbReference type="OrthoDB" id="9814755at2"/>
<dbReference type="GO" id="GO:0052908">
    <property type="term" value="F:16S rRNA (adenine(1518)-N(6)/adenine(1519)-N(6))-dimethyltransferase activity"/>
    <property type="evidence" value="ECO:0007669"/>
    <property type="project" value="UniProtKB-EC"/>
</dbReference>
<keyword evidence="3 7" id="KW-0489">Methyltransferase</keyword>
<dbReference type="SMART" id="SM00650">
    <property type="entry name" value="rADc"/>
    <property type="match status" value="1"/>
</dbReference>
<protein>
    <recommendedName>
        <fullName evidence="7">Ribosomal RNA small subunit methyltransferase A</fullName>
        <ecNumber evidence="7">2.1.1.182</ecNumber>
    </recommendedName>
    <alternativeName>
        <fullName evidence="7">16S rRNA (adenine(1518)-N(6)/adenine(1519)-N(6))-dimethyltransferase</fullName>
    </alternativeName>
    <alternativeName>
        <fullName evidence="7">16S rRNA dimethyladenosine transferase</fullName>
    </alternativeName>
    <alternativeName>
        <fullName evidence="7">16S rRNA dimethylase</fullName>
    </alternativeName>
    <alternativeName>
        <fullName evidence="7">S-adenosylmethionine-6-N', N'-adenosyl(rRNA) dimethyltransferase</fullName>
    </alternativeName>
</protein>
<evidence type="ECO:0000256" key="7">
    <source>
        <dbReference type="HAMAP-Rule" id="MF_00607"/>
    </source>
</evidence>
<feature type="binding site" evidence="7 8">
    <location>
        <position position="57"/>
    </location>
    <ligand>
        <name>S-adenosyl-L-methionine</name>
        <dbReference type="ChEBI" id="CHEBI:59789"/>
    </ligand>
</feature>
<dbReference type="EMBL" id="FQXR01000004">
    <property type="protein sequence ID" value="SHH76353.1"/>
    <property type="molecule type" value="Genomic_DNA"/>
</dbReference>
<gene>
    <name evidence="7" type="primary">rsmA</name>
    <name evidence="7" type="synonym">ksgA</name>
    <name evidence="10" type="ORF">SAMN02745180_00959</name>
</gene>